<keyword evidence="3" id="KW-1185">Reference proteome</keyword>
<accession>A0ABX2AKP8</accession>
<proteinExistence type="predicted"/>
<dbReference type="Gene3D" id="3.30.930.30">
    <property type="match status" value="1"/>
</dbReference>
<evidence type="ECO:0008006" key="4">
    <source>
        <dbReference type="Google" id="ProtNLM"/>
    </source>
</evidence>
<protein>
    <recommendedName>
        <fullName evidence="4">Mobilization protein</fullName>
    </recommendedName>
</protein>
<dbReference type="NCBIfam" id="NF041497">
    <property type="entry name" value="MobV"/>
    <property type="match status" value="1"/>
</dbReference>
<comment type="caution">
    <text evidence="2">The sequence shown here is derived from an EMBL/GenBank/DDBJ whole genome shotgun (WGS) entry which is preliminary data.</text>
</comment>
<reference evidence="2 3" key="1">
    <citation type="submission" date="2020-05" db="EMBL/GenBank/DDBJ databases">
        <title>Distinct polysaccharide utilization as determinants for interspecies competition between intestinal Prevotella spp.</title>
        <authorList>
            <person name="Galvez E.J.C."/>
            <person name="Iljazovic A."/>
            <person name="Strowig T."/>
        </authorList>
    </citation>
    <scope>NUCLEOTIDE SEQUENCE [LARGE SCALE GENOMIC DNA]</scope>
    <source>
        <strain evidence="2 3">PMUR</strain>
    </source>
</reference>
<feature type="coiled-coil region" evidence="1">
    <location>
        <begin position="303"/>
        <end position="413"/>
    </location>
</feature>
<feature type="coiled-coil region" evidence="1">
    <location>
        <begin position="212"/>
        <end position="277"/>
    </location>
</feature>
<sequence length="540" mass="62134">MSYAVFHIIKANSSLNSIARHIERTSHPDNADPERTHLNRYGLVEYPDGITGLAAAVEHRIANAGITRKISDRQVRCLNMVMTSDNEGMQKIIDAGKFDQWIADNIKWVRDTFGSDNVVGAALHMDERTPHLHIAVVPIVTTERKKKAREAAVKKRYRTKPTNRPRLCADDIMERKAMSRYQDLYAEAMAKYGLERGIRGSEARHIDQHEYYRQCQREKAGLEKDVAELSTEKKKLDKEKKSLESKVGHLECQTIALDAQRKQMRVVNEEMRQANSELYSEHTRLTEVNSSLAAENKSLADTNAGLSEEASRLSTQRENLAADTERLTAEKKAYEAQTTEARQEAETAMCERDEAKAERDAQRKEAVSNIANIFTGSKTKRLEAEVARKDNEIRELKDRAEAMEQDFRREMSNLSDSLRRQKESEASTIRIHNYLETDLNTFFPDVLPMLEAARECREVGLSDTVTRALLDQKTRYFKEGATIHSETYRQDFDVSNAEVQIKRSPTDNKFHLHINGTRVFQWLKEQWQRLKQTFSRGIRR</sequence>
<dbReference type="RefSeq" id="WP_128703271.1">
    <property type="nucleotide sequence ID" value="NZ_CASGMU010000005.1"/>
</dbReference>
<dbReference type="Pfam" id="PF01076">
    <property type="entry name" value="Mob_Pre"/>
    <property type="match status" value="1"/>
</dbReference>
<dbReference type="CDD" id="cd17242">
    <property type="entry name" value="MobM_relaxase"/>
    <property type="match status" value="1"/>
</dbReference>
<organism evidence="2 3">
    <name type="scientific">Xylanibacter muris</name>
    <dbReference type="NCBI Taxonomy" id="2736290"/>
    <lineage>
        <taxon>Bacteria</taxon>
        <taxon>Pseudomonadati</taxon>
        <taxon>Bacteroidota</taxon>
        <taxon>Bacteroidia</taxon>
        <taxon>Bacteroidales</taxon>
        <taxon>Prevotellaceae</taxon>
        <taxon>Xylanibacter</taxon>
    </lineage>
</organism>
<evidence type="ECO:0000313" key="2">
    <source>
        <dbReference type="EMBL" id="NPD91774.1"/>
    </source>
</evidence>
<evidence type="ECO:0000313" key="3">
    <source>
        <dbReference type="Proteomes" id="UP000714420"/>
    </source>
</evidence>
<dbReference type="Proteomes" id="UP000714420">
    <property type="component" value="Unassembled WGS sequence"/>
</dbReference>
<name>A0ABX2AKP8_9BACT</name>
<dbReference type="InterPro" id="IPR001668">
    <property type="entry name" value="Mob_Pre"/>
</dbReference>
<gene>
    <name evidence="2" type="ORF">HPS56_05300</name>
</gene>
<evidence type="ECO:0000256" key="1">
    <source>
        <dbReference type="SAM" id="Coils"/>
    </source>
</evidence>
<keyword evidence="1" id="KW-0175">Coiled coil</keyword>
<dbReference type="EMBL" id="JABKKF010000003">
    <property type="protein sequence ID" value="NPD91774.1"/>
    <property type="molecule type" value="Genomic_DNA"/>
</dbReference>